<proteinExistence type="predicted"/>
<organism evidence="1 2">
    <name type="scientific">Mucuna pruriens</name>
    <name type="common">Velvet bean</name>
    <name type="synonym">Dolichos pruriens</name>
    <dbReference type="NCBI Taxonomy" id="157652"/>
    <lineage>
        <taxon>Eukaryota</taxon>
        <taxon>Viridiplantae</taxon>
        <taxon>Streptophyta</taxon>
        <taxon>Embryophyta</taxon>
        <taxon>Tracheophyta</taxon>
        <taxon>Spermatophyta</taxon>
        <taxon>Magnoliopsida</taxon>
        <taxon>eudicotyledons</taxon>
        <taxon>Gunneridae</taxon>
        <taxon>Pentapetalae</taxon>
        <taxon>rosids</taxon>
        <taxon>fabids</taxon>
        <taxon>Fabales</taxon>
        <taxon>Fabaceae</taxon>
        <taxon>Papilionoideae</taxon>
        <taxon>50 kb inversion clade</taxon>
        <taxon>NPAAA clade</taxon>
        <taxon>indigoferoid/millettioid clade</taxon>
        <taxon>Phaseoleae</taxon>
        <taxon>Mucuna</taxon>
    </lineage>
</organism>
<dbReference type="PANTHER" id="PTHR11439:SF467">
    <property type="entry name" value="INTEGRASE CATALYTIC DOMAIN-CONTAINING PROTEIN"/>
    <property type="match status" value="1"/>
</dbReference>
<keyword evidence="2" id="KW-1185">Reference proteome</keyword>
<feature type="non-terminal residue" evidence="1">
    <location>
        <position position="1"/>
    </location>
</feature>
<accession>A0A371GCS5</accession>
<sequence>MSRVPYASVVGSLLYAMVCTRPDIAHVVGTRALKCCEKDLEAFFGGDKSTLVGNSNSDMAGGIDSRKSTLGYLIKFLRGVVAWQSKMQKCVALSTIEVELVAITKAFKELLWVKKFLQELSFNAIHFGKNSTFHSRSKHIDVRYHWIRDALDAKLLELVKVHIDDNGADMMTKTLSRAKFEACCEITRVTIIST</sequence>
<evidence type="ECO:0000313" key="1">
    <source>
        <dbReference type="EMBL" id="RDX88355.1"/>
    </source>
</evidence>
<dbReference type="CDD" id="cd09272">
    <property type="entry name" value="RNase_HI_RT_Ty1"/>
    <property type="match status" value="1"/>
</dbReference>
<dbReference type="OrthoDB" id="780992at2759"/>
<comment type="caution">
    <text evidence="1">The sequence shown here is derived from an EMBL/GenBank/DDBJ whole genome shotgun (WGS) entry which is preliminary data.</text>
</comment>
<dbReference type="EMBL" id="QJKJ01005962">
    <property type="protein sequence ID" value="RDX88355.1"/>
    <property type="molecule type" value="Genomic_DNA"/>
</dbReference>
<evidence type="ECO:0008006" key="3">
    <source>
        <dbReference type="Google" id="ProtNLM"/>
    </source>
</evidence>
<evidence type="ECO:0000313" key="2">
    <source>
        <dbReference type="Proteomes" id="UP000257109"/>
    </source>
</evidence>
<dbReference type="PANTHER" id="PTHR11439">
    <property type="entry name" value="GAG-POL-RELATED RETROTRANSPOSON"/>
    <property type="match status" value="1"/>
</dbReference>
<dbReference type="AlphaFoldDB" id="A0A371GCS5"/>
<dbReference type="STRING" id="157652.A0A371GCS5"/>
<gene>
    <name evidence="1" type="ORF">CR513_30067</name>
</gene>
<dbReference type="Proteomes" id="UP000257109">
    <property type="component" value="Unassembled WGS sequence"/>
</dbReference>
<protein>
    <recommendedName>
        <fullName evidence="3">Retrovirus-related Pol polyprotein from transposon TNT 1-94</fullName>
    </recommendedName>
</protein>
<name>A0A371GCS5_MUCPR</name>
<reference evidence="1" key="1">
    <citation type="submission" date="2018-05" db="EMBL/GenBank/DDBJ databases">
        <title>Draft genome of Mucuna pruriens seed.</title>
        <authorList>
            <person name="Nnadi N.E."/>
            <person name="Vos R."/>
            <person name="Hasami M.H."/>
            <person name="Devisetty U.K."/>
            <person name="Aguiy J.C."/>
        </authorList>
    </citation>
    <scope>NUCLEOTIDE SEQUENCE [LARGE SCALE GENOMIC DNA]</scope>
    <source>
        <strain evidence="1">JCA_2017</strain>
    </source>
</reference>